<name>A0A2M4CAZ5_9DIPT</name>
<keyword evidence="1" id="KW-0732">Signal</keyword>
<protein>
    <submittedName>
        <fullName evidence="2">Putative secreted protein</fullName>
    </submittedName>
</protein>
<evidence type="ECO:0000256" key="1">
    <source>
        <dbReference type="SAM" id="SignalP"/>
    </source>
</evidence>
<reference evidence="2" key="1">
    <citation type="submission" date="2018-01" db="EMBL/GenBank/DDBJ databases">
        <title>An insight into the sialome of Amazonian anophelines.</title>
        <authorList>
            <person name="Ribeiro J.M."/>
            <person name="Scarpassa V."/>
            <person name="Calvo E."/>
        </authorList>
    </citation>
    <scope>NUCLEOTIDE SEQUENCE</scope>
    <source>
        <tissue evidence="2">Salivary glands</tissue>
    </source>
</reference>
<dbReference type="EMBL" id="GGFJ01013343">
    <property type="protein sequence ID" value="MBW62484.1"/>
    <property type="molecule type" value="Transcribed_RNA"/>
</dbReference>
<feature type="chain" id="PRO_5014992773" evidence="1">
    <location>
        <begin position="17"/>
        <end position="83"/>
    </location>
</feature>
<feature type="signal peptide" evidence="1">
    <location>
        <begin position="1"/>
        <end position="16"/>
    </location>
</feature>
<organism evidence="2">
    <name type="scientific">Anopheles marajoara</name>
    <dbReference type="NCBI Taxonomy" id="58244"/>
    <lineage>
        <taxon>Eukaryota</taxon>
        <taxon>Metazoa</taxon>
        <taxon>Ecdysozoa</taxon>
        <taxon>Arthropoda</taxon>
        <taxon>Hexapoda</taxon>
        <taxon>Insecta</taxon>
        <taxon>Pterygota</taxon>
        <taxon>Neoptera</taxon>
        <taxon>Endopterygota</taxon>
        <taxon>Diptera</taxon>
        <taxon>Nematocera</taxon>
        <taxon>Culicoidea</taxon>
        <taxon>Culicidae</taxon>
        <taxon>Anophelinae</taxon>
        <taxon>Anopheles</taxon>
    </lineage>
</organism>
<accession>A0A2M4CAZ5</accession>
<evidence type="ECO:0000313" key="2">
    <source>
        <dbReference type="EMBL" id="MBW62484.1"/>
    </source>
</evidence>
<proteinExistence type="predicted"/>
<sequence>MWILHTLFVVVVGANTTNLHSAPHLLTGFIQCSNGTWVLLDIANHRIQSNTKMGSVVTLTNAWFSRKYCNCMNQCMSRLIIYL</sequence>
<dbReference type="AlphaFoldDB" id="A0A2M4CAZ5"/>